<dbReference type="PANTHER" id="PTHR47219:SF20">
    <property type="entry name" value="TBC1 DOMAIN FAMILY MEMBER 2B"/>
    <property type="match status" value="1"/>
</dbReference>
<dbReference type="GO" id="GO:0031267">
    <property type="term" value="F:small GTPase binding"/>
    <property type="evidence" value="ECO:0007669"/>
    <property type="project" value="TreeGrafter"/>
</dbReference>
<dbReference type="FunFam" id="1.10.8.270:FF:000018">
    <property type="entry name" value="Ypt/Rab-GAP domain of gyp1p superfamily protein"/>
    <property type="match status" value="1"/>
</dbReference>
<dbReference type="SUPFAM" id="SSF47923">
    <property type="entry name" value="Ypt/Rab-GAP domain of gyp1p"/>
    <property type="match status" value="2"/>
</dbReference>
<accession>A0A6J1KWB8</accession>
<evidence type="ECO:0000256" key="1">
    <source>
        <dbReference type="SAM" id="Coils"/>
    </source>
</evidence>
<dbReference type="PROSITE" id="PS50086">
    <property type="entry name" value="TBC_RABGAP"/>
    <property type="match status" value="1"/>
</dbReference>
<proteinExistence type="predicted"/>
<dbReference type="InterPro" id="IPR050302">
    <property type="entry name" value="Rab_GAP_TBC_domain"/>
</dbReference>
<sequence length="721" mass="81355">MLLSLLSKRLLDVDSRDAYGFALRPQHTHRYKEHTNIYKEEEEERCHKWENFLDQVATPFQPSPLKEELNTNTLQAETSERQEETELGRCSTGDDSTASKSDTVDATDSSPEKLLEPPIETRKRVVQTWCQTRPSLNAIEIMMGSRVKKKIMKDEKTSYRGVHVPPLEGAESCPEEEEAFCSGAVNRRTSATGVGRRGEECISNSVKPSERDGVVGDGVSEDQLFPWKKELECLVRGGLPKDLRGEDIPRTFPGHPALDENGRNSLRRLLLAYALHNPSVGYCQAMNFFAGLLLLLMPEENAFWTLVGIIDDYFEGYYTEEMIESQVDQLVFEELMRERFPKLVDHLDLLGVQVAWITGPWFLSIFVNMIPWESVLRVWDVLLFEGNRVMLFRTALALMELYGPALTTTKDAGDAITLLQSLAGSTFDSSQLVLTACMGFLTVTEVRLVELRTKLRPSVLVVIEERTKKGRVWKDSKGLASKLYSFKHDPRSPTEREKTAAGANVGPCTPKPDDILNELAGDSGTESLPDLQEQVVWLKVELCRLLEDKRSAVLRAEELETALMEMVSQDNRRLLSARVEQLELEVDALRKTLAEKKEQEVAMLQLLMRVEQEQKVTEEARINAEQDVAAQKYAVHMLQDKYEKAMASLAEMEKRVVMAESMLEATLQYESGQVKATASPGSRNPGSAQDKDKDNQKKVGLLPFALGWRDRNKGKSNEESS</sequence>
<feature type="region of interest" description="Disordered" evidence="2">
    <location>
        <begin position="486"/>
        <end position="510"/>
    </location>
</feature>
<dbReference type="InterPro" id="IPR000195">
    <property type="entry name" value="Rab-GAP-TBC_dom"/>
</dbReference>
<dbReference type="InterPro" id="IPR035969">
    <property type="entry name" value="Rab-GAP_TBC_sf"/>
</dbReference>
<dbReference type="Proteomes" id="UP000504608">
    <property type="component" value="Unplaced"/>
</dbReference>
<name>A0A6J1KWB8_CUCMA</name>
<dbReference type="PANTHER" id="PTHR47219">
    <property type="entry name" value="RAB GTPASE-ACTIVATING PROTEIN 1-LIKE"/>
    <property type="match status" value="1"/>
</dbReference>
<feature type="compositionally biased region" description="Basic and acidic residues" evidence="2">
    <location>
        <begin position="708"/>
        <end position="721"/>
    </location>
</feature>
<dbReference type="AlphaFoldDB" id="A0A6J1KWB8"/>
<dbReference type="FunFam" id="1.10.472.80:FF:000013">
    <property type="entry name" value="TBC1 domain family member 8B"/>
    <property type="match status" value="1"/>
</dbReference>
<dbReference type="GO" id="GO:0005096">
    <property type="term" value="F:GTPase activator activity"/>
    <property type="evidence" value="ECO:0007669"/>
    <property type="project" value="TreeGrafter"/>
</dbReference>
<reference evidence="5" key="1">
    <citation type="submission" date="2025-08" db="UniProtKB">
        <authorList>
            <consortium name="RefSeq"/>
        </authorList>
    </citation>
    <scope>IDENTIFICATION</scope>
    <source>
        <tissue evidence="5">Young leaves</tissue>
    </source>
</reference>
<keyword evidence="4" id="KW-1185">Reference proteome</keyword>
<dbReference type="Gene3D" id="1.10.8.270">
    <property type="entry name" value="putative rabgap domain of human tbc1 domain family member 14 like domains"/>
    <property type="match status" value="1"/>
</dbReference>
<feature type="region of interest" description="Disordered" evidence="2">
    <location>
        <begin position="673"/>
        <end position="721"/>
    </location>
</feature>
<dbReference type="GeneID" id="111498773"/>
<protein>
    <submittedName>
        <fullName evidence="5">Ecotropic viral integration site 5 protein homolog isoform X2</fullName>
    </submittedName>
</protein>
<dbReference type="Pfam" id="PF00566">
    <property type="entry name" value="RabGAP-TBC"/>
    <property type="match status" value="1"/>
</dbReference>
<feature type="coiled-coil region" evidence="1">
    <location>
        <begin position="572"/>
        <end position="662"/>
    </location>
</feature>
<gene>
    <name evidence="5" type="primary">LOC111498773</name>
</gene>
<feature type="domain" description="Rab-GAP TBC" evidence="3">
    <location>
        <begin position="217"/>
        <end position="386"/>
    </location>
</feature>
<evidence type="ECO:0000259" key="3">
    <source>
        <dbReference type="PROSITE" id="PS50086"/>
    </source>
</evidence>
<feature type="compositionally biased region" description="Polar residues" evidence="2">
    <location>
        <begin position="673"/>
        <end position="687"/>
    </location>
</feature>
<feature type="compositionally biased region" description="Polar residues" evidence="2">
    <location>
        <begin position="93"/>
        <end position="109"/>
    </location>
</feature>
<evidence type="ECO:0000313" key="4">
    <source>
        <dbReference type="Proteomes" id="UP000504608"/>
    </source>
</evidence>
<feature type="region of interest" description="Disordered" evidence="2">
    <location>
        <begin position="76"/>
        <end position="118"/>
    </location>
</feature>
<dbReference type="RefSeq" id="XP_023005911.1">
    <property type="nucleotide sequence ID" value="XM_023150143.1"/>
</dbReference>
<organism evidence="4 5">
    <name type="scientific">Cucurbita maxima</name>
    <name type="common">Pumpkin</name>
    <name type="synonym">Winter squash</name>
    <dbReference type="NCBI Taxonomy" id="3661"/>
    <lineage>
        <taxon>Eukaryota</taxon>
        <taxon>Viridiplantae</taxon>
        <taxon>Streptophyta</taxon>
        <taxon>Embryophyta</taxon>
        <taxon>Tracheophyta</taxon>
        <taxon>Spermatophyta</taxon>
        <taxon>Magnoliopsida</taxon>
        <taxon>eudicotyledons</taxon>
        <taxon>Gunneridae</taxon>
        <taxon>Pentapetalae</taxon>
        <taxon>rosids</taxon>
        <taxon>fabids</taxon>
        <taxon>Cucurbitales</taxon>
        <taxon>Cucurbitaceae</taxon>
        <taxon>Cucurbiteae</taxon>
        <taxon>Cucurbita</taxon>
    </lineage>
</organism>
<dbReference type="SMART" id="SM00164">
    <property type="entry name" value="TBC"/>
    <property type="match status" value="1"/>
</dbReference>
<evidence type="ECO:0000313" key="5">
    <source>
        <dbReference type="RefSeq" id="XP_023005911.1"/>
    </source>
</evidence>
<feature type="compositionally biased region" description="Basic and acidic residues" evidence="2">
    <location>
        <begin position="486"/>
        <end position="499"/>
    </location>
</feature>
<keyword evidence="1" id="KW-0175">Coiled coil</keyword>
<feature type="compositionally biased region" description="Basic and acidic residues" evidence="2">
    <location>
        <begin position="78"/>
        <end position="87"/>
    </location>
</feature>
<evidence type="ECO:0000256" key="2">
    <source>
        <dbReference type="SAM" id="MobiDB-lite"/>
    </source>
</evidence>
<dbReference type="Gene3D" id="1.10.472.80">
    <property type="entry name" value="Ypt/Rab-GAP domain of gyp1p, domain 3"/>
    <property type="match status" value="1"/>
</dbReference>